<keyword evidence="4" id="KW-1185">Reference proteome</keyword>
<evidence type="ECO:0000256" key="1">
    <source>
        <dbReference type="ARBA" id="ARBA00022741"/>
    </source>
</evidence>
<dbReference type="PANTHER" id="PTHR32309:SF32">
    <property type="entry name" value="TYROSINE-PROTEIN KINASE ETK-RELATED"/>
    <property type="match status" value="1"/>
</dbReference>
<keyword evidence="2" id="KW-0067">ATP-binding</keyword>
<keyword evidence="1" id="KW-0547">Nucleotide-binding</keyword>
<dbReference type="NCBIfam" id="TIGR01007">
    <property type="entry name" value="eps_fam"/>
    <property type="match status" value="1"/>
</dbReference>
<organism evidence="3 4">
    <name type="scientific">Vibrio maritimus</name>
    <dbReference type="NCBI Taxonomy" id="990268"/>
    <lineage>
        <taxon>Bacteria</taxon>
        <taxon>Pseudomonadati</taxon>
        <taxon>Pseudomonadota</taxon>
        <taxon>Gammaproteobacteria</taxon>
        <taxon>Vibrionales</taxon>
        <taxon>Vibrionaceae</taxon>
        <taxon>Vibrio</taxon>
    </lineage>
</organism>
<dbReference type="GO" id="GO:0005524">
    <property type="term" value="F:ATP binding"/>
    <property type="evidence" value="ECO:0007669"/>
    <property type="project" value="UniProtKB-KW"/>
</dbReference>
<evidence type="ECO:0000256" key="2">
    <source>
        <dbReference type="ARBA" id="ARBA00022840"/>
    </source>
</evidence>
<comment type="caution">
    <text evidence="3">The sequence shown here is derived from an EMBL/GenBank/DDBJ whole genome shotgun (WGS) entry which is preliminary data.</text>
</comment>
<dbReference type="GO" id="GO:0005886">
    <property type="term" value="C:plasma membrane"/>
    <property type="evidence" value="ECO:0007669"/>
    <property type="project" value="TreeGrafter"/>
</dbReference>
<gene>
    <name evidence="3" type="ORF">JCM19235_2756</name>
</gene>
<dbReference type="EMBL" id="BBMR01000011">
    <property type="protein sequence ID" value="GAL22062.1"/>
    <property type="molecule type" value="Genomic_DNA"/>
</dbReference>
<reference evidence="3 4" key="1">
    <citation type="submission" date="2014-09" db="EMBL/GenBank/DDBJ databases">
        <title>Vibrio maritimus JCM 19235. (C45) whole genome shotgun sequence.</title>
        <authorList>
            <person name="Sawabe T."/>
            <person name="Meirelles P."/>
            <person name="Nakanishi M."/>
            <person name="Sayaka M."/>
            <person name="Hattori M."/>
            <person name="Ohkuma M."/>
        </authorList>
    </citation>
    <scope>NUCLEOTIDE SEQUENCE [LARGE SCALE GENOMIC DNA]</scope>
    <source>
        <strain evidence="4">JCM19235</strain>
    </source>
</reference>
<protein>
    <submittedName>
        <fullName evidence="3">Tyrosine-protein kinase Wzc</fullName>
        <ecNumber evidence="3">2.7.10.2</ecNumber>
    </submittedName>
</protein>
<dbReference type="InterPro" id="IPR005702">
    <property type="entry name" value="Wzc-like_C"/>
</dbReference>
<dbReference type="PANTHER" id="PTHR32309">
    <property type="entry name" value="TYROSINE-PROTEIN KINASE"/>
    <property type="match status" value="1"/>
</dbReference>
<sequence>MDGGLSDVLAGKHTIEQAVKSSGIEGLDVITRGMIPPNPSELLMHQRFRDLLDWASANYDLVLADTPPILAVTDPSIVGAQAGTTLMVARFGQNTAKEIEVANDRFKKAGIEVKGVILNAIEKKASNSYGYYQYSYESH</sequence>
<dbReference type="AlphaFoldDB" id="A0A090SRU0"/>
<dbReference type="STRING" id="990268.JCM19235_2756"/>
<name>A0A090SRU0_9VIBR</name>
<evidence type="ECO:0000313" key="4">
    <source>
        <dbReference type="Proteomes" id="UP000029228"/>
    </source>
</evidence>
<dbReference type="Proteomes" id="UP000029228">
    <property type="component" value="Unassembled WGS sequence"/>
</dbReference>
<dbReference type="SUPFAM" id="SSF52540">
    <property type="entry name" value="P-loop containing nucleoside triphosphate hydrolases"/>
    <property type="match status" value="1"/>
</dbReference>
<accession>A0A090SRU0</accession>
<proteinExistence type="predicted"/>
<dbReference type="InterPro" id="IPR027417">
    <property type="entry name" value="P-loop_NTPase"/>
</dbReference>
<reference evidence="3 4" key="2">
    <citation type="submission" date="2014-09" db="EMBL/GenBank/DDBJ databases">
        <authorList>
            <consortium name="NBRP consortium"/>
            <person name="Sawabe T."/>
            <person name="Meirelles P."/>
            <person name="Nakanishi M."/>
            <person name="Sayaka M."/>
            <person name="Hattori M."/>
            <person name="Ohkuma M."/>
        </authorList>
    </citation>
    <scope>NUCLEOTIDE SEQUENCE [LARGE SCALE GENOMIC DNA]</scope>
    <source>
        <strain evidence="4">JCM19235</strain>
    </source>
</reference>
<keyword evidence="3" id="KW-0808">Transferase</keyword>
<dbReference type="InterPro" id="IPR050445">
    <property type="entry name" value="Bact_polysacc_biosynth/exp"/>
</dbReference>
<dbReference type="Gene3D" id="3.40.50.300">
    <property type="entry name" value="P-loop containing nucleotide triphosphate hydrolases"/>
    <property type="match status" value="1"/>
</dbReference>
<dbReference type="EC" id="2.7.10.2" evidence="3"/>
<evidence type="ECO:0000313" key="3">
    <source>
        <dbReference type="EMBL" id="GAL22062.1"/>
    </source>
</evidence>
<dbReference type="CDD" id="cd05387">
    <property type="entry name" value="BY-kinase"/>
    <property type="match status" value="1"/>
</dbReference>
<dbReference type="GO" id="GO:0004715">
    <property type="term" value="F:non-membrane spanning protein tyrosine kinase activity"/>
    <property type="evidence" value="ECO:0007669"/>
    <property type="project" value="UniProtKB-EC"/>
</dbReference>
<keyword evidence="3" id="KW-0418">Kinase</keyword>